<evidence type="ECO:0000256" key="4">
    <source>
        <dbReference type="ARBA" id="ARBA00022722"/>
    </source>
</evidence>
<evidence type="ECO:0000313" key="21">
    <source>
        <dbReference type="EMBL" id="TNN87090.1"/>
    </source>
</evidence>
<keyword evidence="4 18" id="KW-0540">Nuclease</keyword>
<dbReference type="PANTHER" id="PTHR15749:SF4">
    <property type="entry name" value="FANCONI-ASSOCIATED NUCLEASE 1"/>
    <property type="match status" value="1"/>
</dbReference>
<dbReference type="GO" id="GO:0008270">
    <property type="term" value="F:zinc ion binding"/>
    <property type="evidence" value="ECO:0007669"/>
    <property type="project" value="UniProtKB-KW"/>
</dbReference>
<dbReference type="EC" id="3.1.4.1" evidence="18"/>
<comment type="function">
    <text evidence="18">Nuclease required for the repair of DNA interstrand cross-links (ICL). Acts as a 5'-3' exonuclease that anchors at a cut end of DNA and cleaves DNA successively at every third nucleotide, allowing to excise an ICL from one strand through flanking incisions.</text>
</comment>
<dbReference type="InterPro" id="IPR049132">
    <property type="entry name" value="FAN1-like_euk"/>
</dbReference>
<dbReference type="Pfam" id="PF21169">
    <property type="entry name" value="Fan1_SAP"/>
    <property type="match status" value="1"/>
</dbReference>
<evidence type="ECO:0000256" key="2">
    <source>
        <dbReference type="ARBA" id="ARBA00004123"/>
    </source>
</evidence>
<dbReference type="GO" id="GO:0004528">
    <property type="term" value="F:phosphodiesterase I activity"/>
    <property type="evidence" value="ECO:0007669"/>
    <property type="project" value="UniProtKB-EC"/>
</dbReference>
<evidence type="ECO:0000256" key="8">
    <source>
        <dbReference type="ARBA" id="ARBA00022771"/>
    </source>
</evidence>
<proteinExistence type="inferred from homology"/>
<organism evidence="21 22">
    <name type="scientific">Liparis tanakae</name>
    <name type="common">Tanaka's snailfish</name>
    <dbReference type="NCBI Taxonomy" id="230148"/>
    <lineage>
        <taxon>Eukaryota</taxon>
        <taxon>Metazoa</taxon>
        <taxon>Chordata</taxon>
        <taxon>Craniata</taxon>
        <taxon>Vertebrata</taxon>
        <taxon>Euteleostomi</taxon>
        <taxon>Actinopterygii</taxon>
        <taxon>Neopterygii</taxon>
        <taxon>Teleostei</taxon>
        <taxon>Neoteleostei</taxon>
        <taxon>Acanthomorphata</taxon>
        <taxon>Eupercaria</taxon>
        <taxon>Perciformes</taxon>
        <taxon>Cottioidei</taxon>
        <taxon>Cottales</taxon>
        <taxon>Liparidae</taxon>
        <taxon>Liparis</taxon>
    </lineage>
</organism>
<dbReference type="FunFam" id="3.40.1350.10:FF:000004">
    <property type="entry name" value="Fanconi-associated nuclease"/>
    <property type="match status" value="1"/>
</dbReference>
<evidence type="ECO:0000256" key="15">
    <source>
        <dbReference type="ARBA" id="ARBA00023211"/>
    </source>
</evidence>
<evidence type="ECO:0000256" key="5">
    <source>
        <dbReference type="ARBA" id="ARBA00022723"/>
    </source>
</evidence>
<feature type="compositionally biased region" description="Basic and acidic residues" evidence="19">
    <location>
        <begin position="224"/>
        <end position="242"/>
    </location>
</feature>
<dbReference type="InterPro" id="IPR014883">
    <property type="entry name" value="VRR_NUC"/>
</dbReference>
<dbReference type="Pfam" id="PF21170">
    <property type="entry name" value="FAN1_TPR"/>
    <property type="match status" value="2"/>
</dbReference>
<evidence type="ECO:0000256" key="17">
    <source>
        <dbReference type="PROSITE-ProRule" id="PRU01256"/>
    </source>
</evidence>
<evidence type="ECO:0000256" key="10">
    <source>
        <dbReference type="ARBA" id="ARBA00022833"/>
    </source>
</evidence>
<feature type="compositionally biased region" description="Low complexity" evidence="19">
    <location>
        <begin position="83"/>
        <end position="92"/>
    </location>
</feature>
<comment type="cofactor">
    <cofactor evidence="18">
        <name>Mg(2+)</name>
        <dbReference type="ChEBI" id="CHEBI:18420"/>
    </cofactor>
    <cofactor evidence="18">
        <name>Mn(2+)</name>
        <dbReference type="ChEBI" id="CHEBI:29035"/>
    </cofactor>
</comment>
<comment type="similarity">
    <text evidence="3 18">Belongs to the FAN1 family.</text>
</comment>
<dbReference type="InterPro" id="IPR049125">
    <property type="entry name" value="FAN1-like_WH"/>
</dbReference>
<dbReference type="PANTHER" id="PTHR15749">
    <property type="entry name" value="FANCONI-ASSOCIATED NUCLEASE 1"/>
    <property type="match status" value="1"/>
</dbReference>
<evidence type="ECO:0000256" key="14">
    <source>
        <dbReference type="ARBA" id="ARBA00023204"/>
    </source>
</evidence>
<evidence type="ECO:0000256" key="12">
    <source>
        <dbReference type="ARBA" id="ARBA00022842"/>
    </source>
</evidence>
<feature type="compositionally biased region" description="Basic and acidic residues" evidence="19">
    <location>
        <begin position="165"/>
        <end position="180"/>
    </location>
</feature>
<dbReference type="SMART" id="SM00990">
    <property type="entry name" value="VRR_NUC"/>
    <property type="match status" value="1"/>
</dbReference>
<keyword evidence="10" id="KW-0862">Zinc</keyword>
<evidence type="ECO:0000256" key="16">
    <source>
        <dbReference type="ARBA" id="ARBA00023242"/>
    </source>
</evidence>
<comment type="subcellular location">
    <subcellularLocation>
        <location evidence="2 18">Nucleus</location>
    </subcellularLocation>
</comment>
<dbReference type="Pfam" id="PF21315">
    <property type="entry name" value="FAN1_HTH"/>
    <property type="match status" value="1"/>
</dbReference>
<feature type="compositionally biased region" description="Polar residues" evidence="19">
    <location>
        <begin position="181"/>
        <end position="192"/>
    </location>
</feature>
<dbReference type="AlphaFoldDB" id="A0A4Z2JAF1"/>
<keyword evidence="9 18" id="KW-0378">Hydrolase</keyword>
<evidence type="ECO:0000256" key="3">
    <source>
        <dbReference type="ARBA" id="ARBA00005533"/>
    </source>
</evidence>
<reference evidence="21 22" key="1">
    <citation type="submission" date="2019-03" db="EMBL/GenBank/DDBJ databases">
        <title>First draft genome of Liparis tanakae, snailfish: a comprehensive survey of snailfish specific genes.</title>
        <authorList>
            <person name="Kim W."/>
            <person name="Song I."/>
            <person name="Jeong J.-H."/>
            <person name="Kim D."/>
            <person name="Kim S."/>
            <person name="Ryu S."/>
            <person name="Song J.Y."/>
            <person name="Lee S.K."/>
        </authorList>
    </citation>
    <scope>NUCLEOTIDE SEQUENCE [LARGE SCALE GENOMIC DNA]</scope>
    <source>
        <tissue evidence="21">Muscle</tissue>
    </source>
</reference>
<keyword evidence="22" id="KW-1185">Reference proteome</keyword>
<keyword evidence="13" id="KW-0175">Coiled coil</keyword>
<feature type="domain" description="UBZ4-type" evidence="20">
    <location>
        <begin position="51"/>
        <end position="79"/>
    </location>
</feature>
<dbReference type="InterPro" id="IPR033315">
    <property type="entry name" value="Fan1-like"/>
</dbReference>
<keyword evidence="11" id="KW-0269">Exonuclease</keyword>
<feature type="compositionally biased region" description="Low complexity" evidence="19">
    <location>
        <begin position="27"/>
        <end position="46"/>
    </location>
</feature>
<dbReference type="InterPro" id="IPR011856">
    <property type="entry name" value="tRNA_endonuc-like_dom_sf"/>
</dbReference>
<keyword evidence="8 17" id="KW-0863">Zinc-finger</keyword>
<feature type="compositionally biased region" description="Polar residues" evidence="19">
    <location>
        <begin position="201"/>
        <end position="215"/>
    </location>
</feature>
<dbReference type="CDD" id="cd22326">
    <property type="entry name" value="FAN1-like"/>
    <property type="match status" value="1"/>
</dbReference>
<dbReference type="SMART" id="SM00734">
    <property type="entry name" value="ZnF_Rad18"/>
    <property type="match status" value="1"/>
</dbReference>
<dbReference type="GO" id="GO:0070336">
    <property type="term" value="F:flap-structured DNA binding"/>
    <property type="evidence" value="ECO:0007669"/>
    <property type="project" value="TreeGrafter"/>
</dbReference>
<keyword evidence="7 17" id="KW-0227">DNA damage</keyword>
<accession>A0A4Z2JAF1</accession>
<evidence type="ECO:0000256" key="19">
    <source>
        <dbReference type="SAM" id="MobiDB-lite"/>
    </source>
</evidence>
<evidence type="ECO:0000313" key="22">
    <source>
        <dbReference type="Proteomes" id="UP000314294"/>
    </source>
</evidence>
<feature type="region of interest" description="Disordered" evidence="19">
    <location>
        <begin position="1"/>
        <end position="48"/>
    </location>
</feature>
<dbReference type="OrthoDB" id="76364at2759"/>
<dbReference type="GO" id="GO:0008409">
    <property type="term" value="F:5'-3' exonuclease activity"/>
    <property type="evidence" value="ECO:0007669"/>
    <property type="project" value="TreeGrafter"/>
</dbReference>
<feature type="compositionally biased region" description="Basic and acidic residues" evidence="19">
    <location>
        <begin position="102"/>
        <end position="111"/>
    </location>
</feature>
<evidence type="ECO:0000256" key="7">
    <source>
        <dbReference type="ARBA" id="ARBA00022763"/>
    </source>
</evidence>
<protein>
    <recommendedName>
        <fullName evidence="18">Fanconi-associated nuclease</fullName>
        <ecNumber evidence="18">3.1.4.1</ecNumber>
    </recommendedName>
</protein>
<dbReference type="GO" id="GO:0017108">
    <property type="term" value="F:5'-flap endonuclease activity"/>
    <property type="evidence" value="ECO:0007669"/>
    <property type="project" value="TreeGrafter"/>
</dbReference>
<sequence length="912" mass="101137">MAERANKDKLRRSVSMSRSKKKGPVRAGLSAGAAAATSPISSFFSSRPPPKLACPLCGQFVPRFKINEHIDLQCQNFERGDSNVASASNSVVPSMQLSPTRDPPKPPKLDPENEEEVKETKTSPYFKKSNPQQAPREMRSNSVVRKIDLGSLSSRLSGKSPKSTQTEDKHPPMCSEKKLYSSETLSSSQKENVQCLEDNNDCVTVSDLTGTSVDTPTALEDPPCSDKGRNLEQKASKSETVPKRVAPTLRSSSSKLSKRKKEATSSGKVSEFRKKAKYEGSGGEPVELLSSESVAETADTDRLKAEAPSSRTCEETSEKSAAAAINPDSLDESGPENTARSDQESSLPAWLPYYLRNFKTVLQAVLENEDDRSLFNQDDMSLVHAFEELSVMGQKLYVRLFQRKLKWLQVNKLDYEEINSDLGPAAQELVQGGFLQSEIELQDLGEALELLPAPELKALAKTFHLGNSGTQKHQLVDGLLRLSRQKCPFSLSPAQANIGAVILKRAKQLSGSCVRLRRGPRAVFSRILLLFSLTDTLDEEETAAGGQSQLFTILLVNSGRLAFPDYTVQRKAKVFQDRDDLIRYEASMRALQEVVSAMQGGQWEEAMELYTAAKGVWQELRENHDLSRGKWWDRLALNLQLHLKKPEQAICAIRDGLSDPLVRTGPKLSLHQRAVRMSESASMKKYRLQLKDLPTIQVTIRGQLFPHEGGMGKSKFLLPANGEGEEGAGTTVICSVEELCLAHYHQQGFDQDVFRNPYQTCPLDLYTDGFYENRKEAIDCRVQLLSESSVETLHAMLEDVWTSQEGKTCSLVSWERFSSLKQAQSLVSCLGGAFLGGIVTRMSKDYRHCRAGLPDLVVWNTSNNSYKLVEVKGPTDRLSQKQQIWLDELQKLGADVEVCHVTAIGARGARLE</sequence>
<keyword evidence="15 18" id="KW-0464">Manganese</keyword>
<evidence type="ECO:0000256" key="6">
    <source>
        <dbReference type="ARBA" id="ARBA00022759"/>
    </source>
</evidence>
<dbReference type="InterPro" id="IPR049138">
    <property type="entry name" value="Fan1_SAP_met"/>
</dbReference>
<comment type="caution">
    <text evidence="21">The sequence shown here is derived from an EMBL/GenBank/DDBJ whole genome shotgun (WGS) entry which is preliminary data.</text>
</comment>
<evidence type="ECO:0000256" key="1">
    <source>
        <dbReference type="ARBA" id="ARBA00000983"/>
    </source>
</evidence>
<keyword evidence="5 18" id="KW-0479">Metal-binding</keyword>
<dbReference type="Gene3D" id="3.40.1350.10">
    <property type="match status" value="1"/>
</dbReference>
<keyword evidence="6" id="KW-0255">Endonuclease</keyword>
<keyword evidence="14 17" id="KW-0234">DNA repair</keyword>
<dbReference type="GO" id="GO:0036297">
    <property type="term" value="P:interstrand cross-link repair"/>
    <property type="evidence" value="ECO:0007669"/>
    <property type="project" value="InterPro"/>
</dbReference>
<feature type="compositionally biased region" description="Polar residues" evidence="19">
    <location>
        <begin position="335"/>
        <end position="344"/>
    </location>
</feature>
<dbReference type="InterPro" id="IPR049126">
    <property type="entry name" value="FAN1-like_TPR"/>
</dbReference>
<evidence type="ECO:0000259" key="20">
    <source>
        <dbReference type="PROSITE" id="PS51908"/>
    </source>
</evidence>
<evidence type="ECO:0000256" key="13">
    <source>
        <dbReference type="ARBA" id="ARBA00023054"/>
    </source>
</evidence>
<comment type="catalytic activity">
    <reaction evidence="1 18">
        <text>Hydrolytically removes 5'-nucleotides successively from the 3'-hydroxy termini of 3'-hydroxy-terminated oligonucleotides.</text>
        <dbReference type="EC" id="3.1.4.1"/>
    </reaction>
</comment>
<dbReference type="GO" id="GO:0005634">
    <property type="term" value="C:nucleus"/>
    <property type="evidence" value="ECO:0007669"/>
    <property type="project" value="UniProtKB-SubCell"/>
</dbReference>
<keyword evidence="12 18" id="KW-0460">Magnesium</keyword>
<evidence type="ECO:0000256" key="9">
    <source>
        <dbReference type="ARBA" id="ARBA00022801"/>
    </source>
</evidence>
<dbReference type="EMBL" id="SRLO01000012">
    <property type="protein sequence ID" value="TNN87090.1"/>
    <property type="molecule type" value="Genomic_DNA"/>
</dbReference>
<evidence type="ECO:0000256" key="18">
    <source>
        <dbReference type="RuleBase" id="RU365033"/>
    </source>
</evidence>
<dbReference type="InterPro" id="IPR006642">
    <property type="entry name" value="Rad18_UBZ4"/>
</dbReference>
<keyword evidence="16 18" id="KW-0539">Nucleus</keyword>
<gene>
    <name evidence="21" type="primary">fan1</name>
    <name evidence="21" type="ORF">EYF80_002845</name>
</gene>
<name>A0A4Z2JAF1_9TELE</name>
<dbReference type="PROSITE" id="PS51908">
    <property type="entry name" value="ZF_UBZ4"/>
    <property type="match status" value="1"/>
</dbReference>
<dbReference type="Proteomes" id="UP000314294">
    <property type="component" value="Unassembled WGS sequence"/>
</dbReference>
<evidence type="ECO:0000256" key="11">
    <source>
        <dbReference type="ARBA" id="ARBA00022839"/>
    </source>
</evidence>
<feature type="compositionally biased region" description="Low complexity" evidence="19">
    <location>
        <begin position="149"/>
        <end position="163"/>
    </location>
</feature>
<dbReference type="Pfam" id="PF08774">
    <property type="entry name" value="VRR_NUC"/>
    <property type="match status" value="1"/>
</dbReference>
<feature type="region of interest" description="Disordered" evidence="19">
    <location>
        <begin position="83"/>
        <end position="344"/>
    </location>
</feature>